<feature type="compositionally biased region" description="Gly residues" evidence="1">
    <location>
        <begin position="74"/>
        <end position="93"/>
    </location>
</feature>
<feature type="region of interest" description="Disordered" evidence="1">
    <location>
        <begin position="74"/>
        <end position="107"/>
    </location>
</feature>
<feature type="domain" description="Knottins-like" evidence="2">
    <location>
        <begin position="17"/>
        <end position="63"/>
    </location>
</feature>
<name>A0A2Z7ABD5_9LAMI</name>
<dbReference type="AlphaFoldDB" id="A0A2Z7ABD5"/>
<evidence type="ECO:0000313" key="4">
    <source>
        <dbReference type="Proteomes" id="UP000250235"/>
    </source>
</evidence>
<proteinExistence type="predicted"/>
<evidence type="ECO:0000256" key="1">
    <source>
        <dbReference type="SAM" id="MobiDB-lite"/>
    </source>
</evidence>
<dbReference type="Gene3D" id="3.30.30.10">
    <property type="entry name" value="Knottin, scorpion toxin-like"/>
    <property type="match status" value="1"/>
</dbReference>
<organism evidence="3 4">
    <name type="scientific">Dorcoceras hygrometricum</name>
    <dbReference type="NCBI Taxonomy" id="472368"/>
    <lineage>
        <taxon>Eukaryota</taxon>
        <taxon>Viridiplantae</taxon>
        <taxon>Streptophyta</taxon>
        <taxon>Embryophyta</taxon>
        <taxon>Tracheophyta</taxon>
        <taxon>Spermatophyta</taxon>
        <taxon>Magnoliopsida</taxon>
        <taxon>eudicotyledons</taxon>
        <taxon>Gunneridae</taxon>
        <taxon>Pentapetalae</taxon>
        <taxon>asterids</taxon>
        <taxon>lamiids</taxon>
        <taxon>Lamiales</taxon>
        <taxon>Gesneriaceae</taxon>
        <taxon>Didymocarpoideae</taxon>
        <taxon>Trichosporeae</taxon>
        <taxon>Loxocarpinae</taxon>
        <taxon>Dorcoceras</taxon>
    </lineage>
</organism>
<dbReference type="EMBL" id="KV019133">
    <property type="protein sequence ID" value="KZV16255.1"/>
    <property type="molecule type" value="Genomic_DNA"/>
</dbReference>
<gene>
    <name evidence="3" type="ORF">F511_39797</name>
</gene>
<dbReference type="Pfam" id="PF00304">
    <property type="entry name" value="Gamma-thionin"/>
    <property type="match status" value="1"/>
</dbReference>
<protein>
    <recommendedName>
        <fullName evidence="2">Knottins-like domain-containing protein</fullName>
    </recommendedName>
</protein>
<dbReference type="InterPro" id="IPR003614">
    <property type="entry name" value="Knottins"/>
</dbReference>
<dbReference type="Proteomes" id="UP000250235">
    <property type="component" value="Unassembled WGS sequence"/>
</dbReference>
<reference evidence="3 4" key="1">
    <citation type="journal article" date="2015" name="Proc. Natl. Acad. Sci. U.S.A.">
        <title>The resurrection genome of Boea hygrometrica: A blueprint for survival of dehydration.</title>
        <authorList>
            <person name="Xiao L."/>
            <person name="Yang G."/>
            <person name="Zhang L."/>
            <person name="Yang X."/>
            <person name="Zhao S."/>
            <person name="Ji Z."/>
            <person name="Zhou Q."/>
            <person name="Hu M."/>
            <person name="Wang Y."/>
            <person name="Chen M."/>
            <person name="Xu Y."/>
            <person name="Jin H."/>
            <person name="Xiao X."/>
            <person name="Hu G."/>
            <person name="Bao F."/>
            <person name="Hu Y."/>
            <person name="Wan P."/>
            <person name="Li L."/>
            <person name="Deng X."/>
            <person name="Kuang T."/>
            <person name="Xiang C."/>
            <person name="Zhu J.K."/>
            <person name="Oliver M.J."/>
            <person name="He Y."/>
        </authorList>
    </citation>
    <scope>NUCLEOTIDE SEQUENCE [LARGE SCALE GENOMIC DNA]</scope>
    <source>
        <strain evidence="4">cv. XS01</strain>
    </source>
</reference>
<dbReference type="OrthoDB" id="912914at2759"/>
<dbReference type="InterPro" id="IPR036574">
    <property type="entry name" value="Scorpion_toxin-like_sf"/>
</dbReference>
<sequence>MMCAAMQEMKLMTEATLCETRSKLYSGLCFSSSNCATICEKEGHISGTCTGFFIRHCTCSSNCGGGGGGGFTQPGGDVGGSGGGAATQPGGGSDYPADSSPQSGRTS</sequence>
<keyword evidence="4" id="KW-1185">Reference proteome</keyword>
<evidence type="ECO:0000313" key="3">
    <source>
        <dbReference type="EMBL" id="KZV16255.1"/>
    </source>
</evidence>
<evidence type="ECO:0000259" key="2">
    <source>
        <dbReference type="Pfam" id="PF00304"/>
    </source>
</evidence>
<dbReference type="SUPFAM" id="SSF57095">
    <property type="entry name" value="Scorpion toxin-like"/>
    <property type="match status" value="1"/>
</dbReference>
<accession>A0A2Z7ABD5</accession>